<evidence type="ECO:0000256" key="1">
    <source>
        <dbReference type="SAM" id="MobiDB-lite"/>
    </source>
</evidence>
<dbReference type="WBParaSite" id="GPLIN_000774300">
    <property type="protein sequence ID" value="GPLIN_000774300"/>
    <property type="gene ID" value="GPLIN_000774300"/>
</dbReference>
<name>A0A183C4E9_GLOPA</name>
<accession>A0A183C4E9</accession>
<proteinExistence type="predicted"/>
<dbReference type="AlphaFoldDB" id="A0A183C4E9"/>
<protein>
    <submittedName>
        <fullName evidence="3">Ashwin</fullName>
    </submittedName>
</protein>
<evidence type="ECO:0000313" key="3">
    <source>
        <dbReference type="WBParaSite" id="GPLIN_000774300"/>
    </source>
</evidence>
<feature type="compositionally biased region" description="Basic and acidic residues" evidence="1">
    <location>
        <begin position="57"/>
        <end position="66"/>
    </location>
</feature>
<feature type="region of interest" description="Disordered" evidence="1">
    <location>
        <begin position="36"/>
        <end position="98"/>
    </location>
</feature>
<reference evidence="2" key="1">
    <citation type="submission" date="2013-12" db="EMBL/GenBank/DDBJ databases">
        <authorList>
            <person name="Aslett M."/>
        </authorList>
    </citation>
    <scope>NUCLEOTIDE SEQUENCE [LARGE SCALE GENOMIC DNA]</scope>
    <source>
        <strain evidence="2">Lindley</strain>
    </source>
</reference>
<dbReference type="Proteomes" id="UP000050741">
    <property type="component" value="Unassembled WGS sequence"/>
</dbReference>
<reference evidence="2" key="2">
    <citation type="submission" date="2014-05" db="EMBL/GenBank/DDBJ databases">
        <title>The genome and life-stage specific transcriptomes of Globodera pallida elucidate key aspects of plant parasitism by a cyst nematode.</title>
        <authorList>
            <person name="Cotton J.A."/>
            <person name="Lilley C.J."/>
            <person name="Jones L.M."/>
            <person name="Kikuchi T."/>
            <person name="Reid A.J."/>
            <person name="Thorpe P."/>
            <person name="Tsai I.J."/>
            <person name="Beasley H."/>
            <person name="Blok V."/>
            <person name="Cock P.J.A."/>
            <person name="Van den Akker S.E."/>
            <person name="Holroyd N."/>
            <person name="Hunt M."/>
            <person name="Mantelin S."/>
            <person name="Naghra H."/>
            <person name="Pain A."/>
            <person name="Palomares-Rius J.E."/>
            <person name="Zarowiecki M."/>
            <person name="Berriman M."/>
            <person name="Jones J.T."/>
            <person name="Urwin P.E."/>
        </authorList>
    </citation>
    <scope>NUCLEOTIDE SEQUENCE [LARGE SCALE GENOMIC DNA]</scope>
    <source>
        <strain evidence="2">Lindley</strain>
    </source>
</reference>
<feature type="compositionally biased region" description="Polar residues" evidence="1">
    <location>
        <begin position="37"/>
        <end position="52"/>
    </location>
</feature>
<evidence type="ECO:0000313" key="2">
    <source>
        <dbReference type="Proteomes" id="UP000050741"/>
    </source>
</evidence>
<organism evidence="2 3">
    <name type="scientific">Globodera pallida</name>
    <name type="common">Potato cyst nematode worm</name>
    <name type="synonym">Heterodera pallida</name>
    <dbReference type="NCBI Taxonomy" id="36090"/>
    <lineage>
        <taxon>Eukaryota</taxon>
        <taxon>Metazoa</taxon>
        <taxon>Ecdysozoa</taxon>
        <taxon>Nematoda</taxon>
        <taxon>Chromadorea</taxon>
        <taxon>Rhabditida</taxon>
        <taxon>Tylenchina</taxon>
        <taxon>Tylenchomorpha</taxon>
        <taxon>Tylenchoidea</taxon>
        <taxon>Heteroderidae</taxon>
        <taxon>Heteroderinae</taxon>
        <taxon>Globodera</taxon>
    </lineage>
</organism>
<sequence>MLNFEELLRCLPGAAVAEVERELELRLFLHRSECNKNFDNGSSTEMTTSTVSKKALKREAKKEKKVAVKNAPNNTDSKQQQRKPTEEKSAPIQSENGKSLLLKERMDYASPSDAFLQNGGSEMFDHVHFHERTRNGFCKSTSRLWEERSSRAFLRNRTEFCISDTRRPSTSIWTG</sequence>
<keyword evidence="2" id="KW-1185">Reference proteome</keyword>
<reference evidence="3" key="3">
    <citation type="submission" date="2016-06" db="UniProtKB">
        <authorList>
            <consortium name="WormBaseParasite"/>
        </authorList>
    </citation>
    <scope>IDENTIFICATION</scope>
</reference>